<dbReference type="Proteomes" id="UP000471745">
    <property type="component" value="Unassembled WGS sequence"/>
</dbReference>
<evidence type="ECO:0000313" key="1">
    <source>
        <dbReference type="EMBL" id="NEC47452.1"/>
    </source>
</evidence>
<proteinExistence type="predicted"/>
<comment type="caution">
    <text evidence="1">The sequence shown here is derived from an EMBL/GenBank/DDBJ whole genome shotgun (WGS) entry which is preliminary data.</text>
</comment>
<evidence type="ECO:0008006" key="3">
    <source>
        <dbReference type="Google" id="ProtNLM"/>
    </source>
</evidence>
<protein>
    <recommendedName>
        <fullName evidence="3">Tetratricopeptide repeat protein</fullName>
    </recommendedName>
</protein>
<dbReference type="AlphaFoldDB" id="A0A9X5CH13"/>
<reference evidence="1 2" key="1">
    <citation type="submission" date="2020-01" db="EMBL/GenBank/DDBJ databases">
        <title>Insect and environment-associated Actinomycetes.</title>
        <authorList>
            <person name="Currrie C."/>
            <person name="Chevrette M."/>
            <person name="Carlson C."/>
            <person name="Stubbendieck R."/>
            <person name="Wendt-Pienkowski E."/>
        </authorList>
    </citation>
    <scope>NUCLEOTIDE SEQUENCE [LARGE SCALE GENOMIC DNA]</scope>
    <source>
        <strain evidence="1 2">SID8189</strain>
    </source>
</reference>
<name>A0A9X5CH13_9ACTN</name>
<dbReference type="Gene3D" id="1.25.40.10">
    <property type="entry name" value="Tetratricopeptide repeat domain"/>
    <property type="match status" value="1"/>
</dbReference>
<gene>
    <name evidence="1" type="ORF">G3I18_02455</name>
</gene>
<dbReference type="EMBL" id="JAAGNA010000082">
    <property type="protein sequence ID" value="NEC47452.1"/>
    <property type="molecule type" value="Genomic_DNA"/>
</dbReference>
<accession>A0A9X5CH13</accession>
<evidence type="ECO:0000313" key="2">
    <source>
        <dbReference type="Proteomes" id="UP000471745"/>
    </source>
</evidence>
<feature type="non-terminal residue" evidence="1">
    <location>
        <position position="169"/>
    </location>
</feature>
<dbReference type="InterPro" id="IPR011990">
    <property type="entry name" value="TPR-like_helical_dom_sf"/>
</dbReference>
<dbReference type="SUPFAM" id="SSF48452">
    <property type="entry name" value="TPR-like"/>
    <property type="match status" value="1"/>
</dbReference>
<organism evidence="1 2">
    <name type="scientific">Actinospica acidiphila</name>
    <dbReference type="NCBI Taxonomy" id="304899"/>
    <lineage>
        <taxon>Bacteria</taxon>
        <taxon>Bacillati</taxon>
        <taxon>Actinomycetota</taxon>
        <taxon>Actinomycetes</taxon>
        <taxon>Catenulisporales</taxon>
        <taxon>Actinospicaceae</taxon>
        <taxon>Actinospica</taxon>
    </lineage>
</organism>
<keyword evidence="2" id="KW-1185">Reference proteome</keyword>
<sequence>MQATDQDVPSAYATAQAQLLAGRLAQARNTATEALKTDGPSAQLFLVLGQAHAAEDDDDHDDRAEAAYQEGLREFPDDLELLAAYAELCLRSDYLDRPARFRRGPELTERLRELAPGSTAALRVEQIAAGKSVTGPRPPSPVRTQLHDARLVLTAVGDPAVAAARARAH</sequence>